<protein>
    <recommendedName>
        <fullName evidence="2">histidine kinase</fullName>
        <ecNumber evidence="2">2.7.13.3</ecNumber>
    </recommendedName>
</protein>
<keyword evidence="9" id="KW-0812">Transmembrane</keyword>
<dbReference type="GO" id="GO:0005524">
    <property type="term" value="F:ATP binding"/>
    <property type="evidence" value="ECO:0007669"/>
    <property type="project" value="UniProtKB-KW"/>
</dbReference>
<evidence type="ECO:0000313" key="11">
    <source>
        <dbReference type="EMBL" id="AYL99646.1"/>
    </source>
</evidence>
<dbReference type="SMART" id="SM00028">
    <property type="entry name" value="TPR"/>
    <property type="match status" value="3"/>
</dbReference>
<evidence type="ECO:0000256" key="4">
    <source>
        <dbReference type="ARBA" id="ARBA00022679"/>
    </source>
</evidence>
<dbReference type="KEGG" id="muh:HYN43_029140"/>
<accession>A0A494VVN3</accession>
<dbReference type="AlphaFoldDB" id="A0A494VVN3"/>
<dbReference type="RefSeq" id="WP_119409180.1">
    <property type="nucleotide sequence ID" value="NZ_CP032869.1"/>
</dbReference>
<dbReference type="Gene3D" id="3.30.450.20">
    <property type="entry name" value="PAS domain"/>
    <property type="match status" value="1"/>
</dbReference>
<proteinExistence type="predicted"/>
<evidence type="ECO:0000256" key="1">
    <source>
        <dbReference type="ARBA" id="ARBA00000085"/>
    </source>
</evidence>
<keyword evidence="12" id="KW-1185">Reference proteome</keyword>
<keyword evidence="4" id="KW-0808">Transferase</keyword>
<dbReference type="Pfam" id="PF07568">
    <property type="entry name" value="HisKA_2"/>
    <property type="match status" value="1"/>
</dbReference>
<keyword evidence="9" id="KW-0472">Membrane</keyword>
<evidence type="ECO:0000256" key="7">
    <source>
        <dbReference type="ARBA" id="ARBA00022840"/>
    </source>
</evidence>
<name>A0A494VVN3_9SPHI</name>
<keyword evidence="7" id="KW-0067">ATP-binding</keyword>
<dbReference type="SUPFAM" id="SSF48452">
    <property type="entry name" value="TPR-like"/>
    <property type="match status" value="1"/>
</dbReference>
<keyword evidence="6 11" id="KW-0418">Kinase</keyword>
<evidence type="ECO:0000256" key="5">
    <source>
        <dbReference type="ARBA" id="ARBA00022741"/>
    </source>
</evidence>
<evidence type="ECO:0000256" key="3">
    <source>
        <dbReference type="ARBA" id="ARBA00022553"/>
    </source>
</evidence>
<evidence type="ECO:0000256" key="8">
    <source>
        <dbReference type="SAM" id="Coils"/>
    </source>
</evidence>
<reference evidence="11 12" key="1">
    <citation type="submission" date="2018-10" db="EMBL/GenBank/DDBJ databases">
        <title>Genome sequencing of Mucilaginibacter sp. HYN0043.</title>
        <authorList>
            <person name="Kim M."/>
            <person name="Yi H."/>
        </authorList>
    </citation>
    <scope>NUCLEOTIDE SEQUENCE [LARGE SCALE GENOMIC DNA]</scope>
    <source>
        <strain evidence="11 12">HYN0043</strain>
    </source>
</reference>
<evidence type="ECO:0000313" key="12">
    <source>
        <dbReference type="Proteomes" id="UP000270046"/>
    </source>
</evidence>
<comment type="catalytic activity">
    <reaction evidence="1">
        <text>ATP + protein L-histidine = ADP + protein N-phospho-L-histidine.</text>
        <dbReference type="EC" id="2.7.13.3"/>
    </reaction>
</comment>
<dbReference type="InterPro" id="IPR011990">
    <property type="entry name" value="TPR-like_helical_dom_sf"/>
</dbReference>
<dbReference type="SUPFAM" id="SSF55874">
    <property type="entry name" value="ATPase domain of HSP90 chaperone/DNA topoisomerase II/histidine kinase"/>
    <property type="match status" value="1"/>
</dbReference>
<evidence type="ECO:0000256" key="6">
    <source>
        <dbReference type="ARBA" id="ARBA00022777"/>
    </source>
</evidence>
<sequence length="821" mass="94319">MTFKSFHPARQFIWGLLCFILCICFTNSRAQTNLSGYNDVTRQRLLVTIAGQYLHTISQGQIDADSAMRISAKIYGLSPLLIYNEWYSDGKPTAGSNLLDAGKVKEARALLERLTGDDRLRLLADLSCYFIFKPGNAKADLDEASVYINEGWRIIKPGAVNWEIAYTTLRAHWLNQSGRDDESQKAFAYVVALSEKTGNMRAKAQAMLSAAELLHYGDPARVAMFQKALSIFTSLNLKDKQIEALSEINIDYFVEKHYDIAEKYMLEIVKLQSAIKFRYQQFPYDALAFIAIRKGDLTSALTYSTKSLQSMVTKADSAFKSFFWGRRAVLYSKLLKYDDAIELFNKILENKSTQTRLFWYKAFLAQSETLLFVGREKEALRLLTKTGAEYRPATLFEKMFYTYLLGRAYETLHQNSLAEKSYQAFLEMAEKFPPEYIQDEYPRAFIQIANFYRTLGQNSGARKLLELARRATPKLDMEWAGVYHYNLFKLDSADKNYLRAFKELQLSQQYSDSAFSYDQRKKTAELLLKYETEKKDKNIKLLNSQNQLERIKAQEANRTKNKTLIGIVLLIIIIGLLFNRYRIKQKNNLQLEANQKELDQKNAYLETLNTEQDKLLKEKEWLLKEVHHRVKNNLQMVTSLLYSQSVYLEDNAAKVAVNDSLRRMQAMALIHQKLYQDQNTTTIAMPEYINDLVQYLHESFDAGNRISFEQQIEALDLDVSQAIPLGLIVTESIVNAMKYAFLNEEDGTVSIILQHDSPDYLVLKISDNGIGLPPGFDTMEHNSLGLDLMQGLARQLKGYFNIETDNGVHITVRFLALTLNK</sequence>
<dbReference type="Gene3D" id="3.30.565.10">
    <property type="entry name" value="Histidine kinase-like ATPase, C-terminal domain"/>
    <property type="match status" value="1"/>
</dbReference>
<dbReference type="InterPro" id="IPR036890">
    <property type="entry name" value="HATPase_C_sf"/>
</dbReference>
<dbReference type="GO" id="GO:0004673">
    <property type="term" value="F:protein histidine kinase activity"/>
    <property type="evidence" value="ECO:0007669"/>
    <property type="project" value="UniProtKB-EC"/>
</dbReference>
<dbReference type="InterPro" id="IPR011495">
    <property type="entry name" value="Sig_transdc_His_kin_sub2_dim/P"/>
</dbReference>
<dbReference type="OrthoDB" id="1523170at2"/>
<dbReference type="PANTHER" id="PTHR41523:SF8">
    <property type="entry name" value="ETHYLENE RESPONSE SENSOR PROTEIN"/>
    <property type="match status" value="1"/>
</dbReference>
<dbReference type="InterPro" id="IPR003594">
    <property type="entry name" value="HATPase_dom"/>
</dbReference>
<dbReference type="Pfam" id="PF02518">
    <property type="entry name" value="HATPase_c"/>
    <property type="match status" value="1"/>
</dbReference>
<feature type="domain" description="Histidine kinase/HSP90-like ATPase" evidence="10">
    <location>
        <begin position="720"/>
        <end position="818"/>
    </location>
</feature>
<dbReference type="PANTHER" id="PTHR41523">
    <property type="entry name" value="TWO-COMPONENT SYSTEM SENSOR PROTEIN"/>
    <property type="match status" value="1"/>
</dbReference>
<dbReference type="SMART" id="SM00387">
    <property type="entry name" value="HATPase_c"/>
    <property type="match status" value="1"/>
</dbReference>
<evidence type="ECO:0000256" key="2">
    <source>
        <dbReference type="ARBA" id="ARBA00012438"/>
    </source>
</evidence>
<evidence type="ECO:0000259" key="10">
    <source>
        <dbReference type="SMART" id="SM00387"/>
    </source>
</evidence>
<feature type="transmembrane region" description="Helical" evidence="9">
    <location>
        <begin position="563"/>
        <end position="581"/>
    </location>
</feature>
<keyword evidence="3" id="KW-0597">Phosphoprotein</keyword>
<organism evidence="11 12">
    <name type="scientific">Mucilaginibacter celer</name>
    <dbReference type="NCBI Taxonomy" id="2305508"/>
    <lineage>
        <taxon>Bacteria</taxon>
        <taxon>Pseudomonadati</taxon>
        <taxon>Bacteroidota</taxon>
        <taxon>Sphingobacteriia</taxon>
        <taxon>Sphingobacteriales</taxon>
        <taxon>Sphingobacteriaceae</taxon>
        <taxon>Mucilaginibacter</taxon>
    </lineage>
</organism>
<dbReference type="EC" id="2.7.13.3" evidence="2"/>
<dbReference type="Proteomes" id="UP000270046">
    <property type="component" value="Chromosome"/>
</dbReference>
<dbReference type="Gene3D" id="1.25.40.10">
    <property type="entry name" value="Tetratricopeptide repeat domain"/>
    <property type="match status" value="2"/>
</dbReference>
<dbReference type="EMBL" id="CP032869">
    <property type="protein sequence ID" value="AYL99646.1"/>
    <property type="molecule type" value="Genomic_DNA"/>
</dbReference>
<dbReference type="InterPro" id="IPR019734">
    <property type="entry name" value="TPR_rpt"/>
</dbReference>
<keyword evidence="9" id="KW-1133">Transmembrane helix</keyword>
<keyword evidence="8" id="KW-0175">Coiled coil</keyword>
<keyword evidence="5" id="KW-0547">Nucleotide-binding</keyword>
<feature type="coiled-coil region" evidence="8">
    <location>
        <begin position="581"/>
        <end position="625"/>
    </location>
</feature>
<gene>
    <name evidence="11" type="ORF">HYN43_029140</name>
</gene>
<evidence type="ECO:0000256" key="9">
    <source>
        <dbReference type="SAM" id="Phobius"/>
    </source>
</evidence>